<feature type="compositionally biased region" description="Polar residues" evidence="1">
    <location>
        <begin position="266"/>
        <end position="278"/>
    </location>
</feature>
<proteinExistence type="predicted"/>
<dbReference type="Proteomes" id="UP000186176">
    <property type="component" value="Unassembled WGS sequence"/>
</dbReference>
<accession>A0A1J4MJA4</accession>
<keyword evidence="3" id="KW-1185">Reference proteome</keyword>
<evidence type="ECO:0000313" key="3">
    <source>
        <dbReference type="Proteomes" id="UP000186176"/>
    </source>
</evidence>
<dbReference type="GeneID" id="39979679"/>
<dbReference type="EMBL" id="LRBP01000013">
    <property type="protein sequence ID" value="OII74087.1"/>
    <property type="molecule type" value="Genomic_DNA"/>
</dbReference>
<name>A0A1J4MJA4_9CRYT</name>
<reference evidence="2 3" key="1">
    <citation type="submission" date="2016-10" db="EMBL/GenBank/DDBJ databases">
        <title>Reductive evolution of mitochondrial metabolism and differential evolution of invasion-related proteins in Cryptosporidium.</title>
        <authorList>
            <person name="Liu S."/>
            <person name="Roellig D.M."/>
            <person name="Guo Y."/>
            <person name="Li N."/>
            <person name="Frace M.A."/>
            <person name="Tang K."/>
            <person name="Zhang L."/>
            <person name="Feng Y."/>
            <person name="Xiao L."/>
        </authorList>
    </citation>
    <scope>NUCLEOTIDE SEQUENCE [LARGE SCALE GENOMIC DNA]</scope>
    <source>
        <strain evidence="2">39726</strain>
    </source>
</reference>
<feature type="region of interest" description="Disordered" evidence="1">
    <location>
        <begin position="252"/>
        <end position="302"/>
    </location>
</feature>
<sequence>MGSNGNKKEFLGSIQSPRRLRTDTAEAVFGDFWEAPKDSNFHSRRVKKNRQTYGHELDENLGQKTISDSSIAEFNITNLDTQERLVFYESQGAEPYLSKYPTITSLLTEMKPTKWMIILNKAQSSCIHNSIDEKKKQKDSKKNFSSLTNKDLPFNKMQFIWSSDLDEHKRVKLNKNSPSSQSLLSDPNDLSPIIINFPHPIQLQNVSIPYEVLDPRSVPCGSFVWWDRRVWEYNFVHMARRLSTNDEKSCKKLNIENPITPKKQGRTSSEENGQSPQRSKPRVEDGPKTNQKSKSPRNKIKQ</sequence>
<gene>
    <name evidence="2" type="ORF">cubi_02889</name>
</gene>
<protein>
    <submittedName>
        <fullName evidence="2">Uncharacterized protein</fullName>
    </submittedName>
</protein>
<dbReference type="OrthoDB" id="341295at2759"/>
<evidence type="ECO:0000313" key="2">
    <source>
        <dbReference type="EMBL" id="OII74087.1"/>
    </source>
</evidence>
<dbReference type="AlphaFoldDB" id="A0A1J4MJA4"/>
<organism evidence="2 3">
    <name type="scientific">Cryptosporidium ubiquitum</name>
    <dbReference type="NCBI Taxonomy" id="857276"/>
    <lineage>
        <taxon>Eukaryota</taxon>
        <taxon>Sar</taxon>
        <taxon>Alveolata</taxon>
        <taxon>Apicomplexa</taxon>
        <taxon>Conoidasida</taxon>
        <taxon>Coccidia</taxon>
        <taxon>Eucoccidiorida</taxon>
        <taxon>Eimeriorina</taxon>
        <taxon>Cryptosporidiidae</taxon>
        <taxon>Cryptosporidium</taxon>
    </lineage>
</organism>
<evidence type="ECO:0000256" key="1">
    <source>
        <dbReference type="SAM" id="MobiDB-lite"/>
    </source>
</evidence>
<comment type="caution">
    <text evidence="2">The sequence shown here is derived from an EMBL/GenBank/DDBJ whole genome shotgun (WGS) entry which is preliminary data.</text>
</comment>
<dbReference type="VEuPathDB" id="CryptoDB:cubi_02889"/>
<dbReference type="RefSeq" id="XP_028875307.1">
    <property type="nucleotide sequence ID" value="XM_029019900.1"/>
</dbReference>